<reference evidence="3" key="1">
    <citation type="submission" date="2022-10" db="EMBL/GenBank/DDBJ databases">
        <title>The WGS of Solirubrobacter ginsenosidimutans DSM 21036.</title>
        <authorList>
            <person name="Jiang Z."/>
        </authorList>
    </citation>
    <scope>NUCLEOTIDE SEQUENCE</scope>
    <source>
        <strain evidence="3">DSM 21036</strain>
    </source>
</reference>
<protein>
    <submittedName>
        <fullName evidence="3">Uncharacterized protein</fullName>
    </submittedName>
</protein>
<evidence type="ECO:0000313" key="4">
    <source>
        <dbReference type="Proteomes" id="UP001149140"/>
    </source>
</evidence>
<accession>A0A9X3S476</accession>
<proteinExistence type="predicted"/>
<dbReference type="AlphaFoldDB" id="A0A9X3S476"/>
<sequence length="218" mass="24162">MPAAAPQPSARLVRAVAAEREELERHRARLARQAEELRAALARIEHGLEEIDERRGLLDRLAPTASPEAEHEPRAGDDHALRGPDIREVAVALLAGNGREAMHYREWYELLERAGHTIAGKDPLAVFLTQISRSPAVRRGIRAGVYELDRGAAHRLRQQLDALQRDLNALTTAAGTTHDATRARRRHLNAEINRAERALEEVTRLLGAEAEHELAATA</sequence>
<feature type="region of interest" description="Disordered" evidence="2">
    <location>
        <begin position="63"/>
        <end position="82"/>
    </location>
</feature>
<name>A0A9X3S476_9ACTN</name>
<dbReference type="RefSeq" id="WP_270045698.1">
    <property type="nucleotide sequence ID" value="NZ_JAPDOD010000066.1"/>
</dbReference>
<evidence type="ECO:0000313" key="3">
    <source>
        <dbReference type="EMBL" id="MDA0166440.1"/>
    </source>
</evidence>
<feature type="coiled-coil region" evidence="1">
    <location>
        <begin position="153"/>
        <end position="205"/>
    </location>
</feature>
<gene>
    <name evidence="3" type="ORF">OM076_39615</name>
</gene>
<feature type="coiled-coil region" evidence="1">
    <location>
        <begin position="9"/>
        <end position="54"/>
    </location>
</feature>
<evidence type="ECO:0000256" key="1">
    <source>
        <dbReference type="SAM" id="Coils"/>
    </source>
</evidence>
<comment type="caution">
    <text evidence="3">The sequence shown here is derived from an EMBL/GenBank/DDBJ whole genome shotgun (WGS) entry which is preliminary data.</text>
</comment>
<keyword evidence="4" id="KW-1185">Reference proteome</keyword>
<dbReference type="EMBL" id="JAPDOD010000066">
    <property type="protein sequence ID" value="MDA0166440.1"/>
    <property type="molecule type" value="Genomic_DNA"/>
</dbReference>
<keyword evidence="1" id="KW-0175">Coiled coil</keyword>
<feature type="compositionally biased region" description="Basic and acidic residues" evidence="2">
    <location>
        <begin position="68"/>
        <end position="82"/>
    </location>
</feature>
<dbReference type="Proteomes" id="UP001149140">
    <property type="component" value="Unassembled WGS sequence"/>
</dbReference>
<organism evidence="3 4">
    <name type="scientific">Solirubrobacter ginsenosidimutans</name>
    <dbReference type="NCBI Taxonomy" id="490573"/>
    <lineage>
        <taxon>Bacteria</taxon>
        <taxon>Bacillati</taxon>
        <taxon>Actinomycetota</taxon>
        <taxon>Thermoleophilia</taxon>
        <taxon>Solirubrobacterales</taxon>
        <taxon>Solirubrobacteraceae</taxon>
        <taxon>Solirubrobacter</taxon>
    </lineage>
</organism>
<evidence type="ECO:0000256" key="2">
    <source>
        <dbReference type="SAM" id="MobiDB-lite"/>
    </source>
</evidence>